<gene>
    <name evidence="1" type="ORF">X975_22709</name>
</gene>
<protein>
    <submittedName>
        <fullName evidence="1">Uncharacterized protein</fullName>
    </submittedName>
</protein>
<dbReference type="STRING" id="407821.A0A087TM63"/>
<dbReference type="AlphaFoldDB" id="A0A087TM63"/>
<dbReference type="EMBL" id="KK115855">
    <property type="protein sequence ID" value="KFM66202.1"/>
    <property type="molecule type" value="Genomic_DNA"/>
</dbReference>
<dbReference type="OrthoDB" id="7789720at2759"/>
<accession>A0A087TM63</accession>
<organism evidence="1 2">
    <name type="scientific">Stegodyphus mimosarum</name>
    <name type="common">African social velvet spider</name>
    <dbReference type="NCBI Taxonomy" id="407821"/>
    <lineage>
        <taxon>Eukaryota</taxon>
        <taxon>Metazoa</taxon>
        <taxon>Ecdysozoa</taxon>
        <taxon>Arthropoda</taxon>
        <taxon>Chelicerata</taxon>
        <taxon>Arachnida</taxon>
        <taxon>Araneae</taxon>
        <taxon>Araneomorphae</taxon>
        <taxon>Entelegynae</taxon>
        <taxon>Eresoidea</taxon>
        <taxon>Eresidae</taxon>
        <taxon>Stegodyphus</taxon>
    </lineage>
</organism>
<feature type="non-terminal residue" evidence="1">
    <location>
        <position position="68"/>
    </location>
</feature>
<keyword evidence="2" id="KW-1185">Reference proteome</keyword>
<evidence type="ECO:0000313" key="2">
    <source>
        <dbReference type="Proteomes" id="UP000054359"/>
    </source>
</evidence>
<dbReference type="Proteomes" id="UP000054359">
    <property type="component" value="Unassembled WGS sequence"/>
</dbReference>
<reference evidence="1 2" key="1">
    <citation type="submission" date="2013-11" db="EMBL/GenBank/DDBJ databases">
        <title>Genome sequencing of Stegodyphus mimosarum.</title>
        <authorList>
            <person name="Bechsgaard J."/>
        </authorList>
    </citation>
    <scope>NUCLEOTIDE SEQUENCE [LARGE SCALE GENOMIC DNA]</scope>
</reference>
<sequence>MWDEIKCFLNARYVSAPEAVWRLFEKRMHSKSHAIIRLPVHLVLLNRRKGMLCIELPRKTLCSPDGLN</sequence>
<evidence type="ECO:0000313" key="1">
    <source>
        <dbReference type="EMBL" id="KFM66202.1"/>
    </source>
</evidence>
<proteinExistence type="predicted"/>
<name>A0A087TM63_STEMI</name>